<sequence length="579" mass="62888">MRTYRVARALVTMLVALLFGCLLPVLSGCSNVLGLPKSGAVQVMKPTEQDTRRIFTNPSGPVKDAQPEAIVKGFFEALPAGVQSDGFKTARRFLTSAASNWWNSDAKTMVYSGAPQIARKASFADSSAVNDEITVSVRLQVQGMLDSHGVYLAVPEETETFDFTLSKVQGQWRIGKLPSGVMVGADDFKQAYRQVSLYQLGTSRKELIPDVRWLCWRDWRARAVEELLNGSAAWLRDAVVDTNTEQVTLRSNGVTVHDSTIRIWLSSVMNRMTDAERSVLVRQLRLSLGDGSKETSIDVVAGGRNYSHADDGSSLDTRSTVDPIYTLSAGNIVSLKSSNAVRVAQAGIDDADGFIFSSEGGAVLDHSGRVKRLGADGALRDTMFSGHKIRTICKGRGKEIWAVDESTEEIAVDADGRTRALTIPGLDDTQHVRAISVSPEGDRLAFSLESSKRAKSGIGIIGIRRGSDGEVESLARSFLRISDQSGVSMMTFYNDITFIYAAQYEQNDHTQIARRQLVPGPENNQSLPDAGAIAMATGEVNMYRRFAVLDRLGIVRTVDGSLGGTWSSADSQVMALSAQ</sequence>
<name>A0A6A2RAI6_BIFAD</name>
<dbReference type="PROSITE" id="PS51257">
    <property type="entry name" value="PROKAR_LIPOPROTEIN"/>
    <property type="match status" value="1"/>
</dbReference>
<dbReference type="EMBL" id="WDLT01000001">
    <property type="protein sequence ID" value="KAB5748264.1"/>
    <property type="molecule type" value="Genomic_DNA"/>
</dbReference>
<dbReference type="AlphaFoldDB" id="A0A6A2RAI6"/>
<evidence type="ECO:0000259" key="1">
    <source>
        <dbReference type="Pfam" id="PF25976"/>
    </source>
</evidence>
<protein>
    <recommendedName>
        <fullName evidence="1">Lipoprotein LpqB N-terminal domain-containing protein</fullName>
    </recommendedName>
</protein>
<organism evidence="2 3">
    <name type="scientific">Bifidobacterium adolescentis</name>
    <dbReference type="NCBI Taxonomy" id="1680"/>
    <lineage>
        <taxon>Bacteria</taxon>
        <taxon>Bacillati</taxon>
        <taxon>Actinomycetota</taxon>
        <taxon>Actinomycetes</taxon>
        <taxon>Bifidobacteriales</taxon>
        <taxon>Bifidobacteriaceae</taxon>
        <taxon>Bifidobacterium</taxon>
    </lineage>
</organism>
<dbReference type="Pfam" id="PF25976">
    <property type="entry name" value="LpqB_N"/>
    <property type="match status" value="1"/>
</dbReference>
<feature type="domain" description="Lipoprotein LpqB N-terminal" evidence="1">
    <location>
        <begin position="60"/>
        <end position="189"/>
    </location>
</feature>
<accession>A0A6A2RAI6</accession>
<dbReference type="SUPFAM" id="SSF63825">
    <property type="entry name" value="YWTD domain"/>
    <property type="match status" value="1"/>
</dbReference>
<dbReference type="RefSeq" id="WP_085461847.1">
    <property type="nucleotide sequence ID" value="NZ_CP053072.1"/>
</dbReference>
<evidence type="ECO:0000313" key="3">
    <source>
        <dbReference type="Proteomes" id="UP000437631"/>
    </source>
</evidence>
<evidence type="ECO:0000313" key="2">
    <source>
        <dbReference type="EMBL" id="KAB5748264.1"/>
    </source>
</evidence>
<comment type="caution">
    <text evidence="2">The sequence shown here is derived from an EMBL/GenBank/DDBJ whole genome shotgun (WGS) entry which is preliminary data.</text>
</comment>
<proteinExistence type="predicted"/>
<dbReference type="InterPro" id="IPR059026">
    <property type="entry name" value="LpqB_N"/>
</dbReference>
<dbReference type="Proteomes" id="UP000437631">
    <property type="component" value="Unassembled WGS sequence"/>
</dbReference>
<gene>
    <name evidence="2" type="ORF">GA752_01955</name>
</gene>
<reference evidence="2 3" key="1">
    <citation type="journal article" date="2019" name="Nat. Med.">
        <title>A library of human gut bacterial isolates paired with longitudinal multiomics data enables mechanistic microbiome research.</title>
        <authorList>
            <person name="Poyet M."/>
            <person name="Groussin M."/>
            <person name="Gibbons S.M."/>
            <person name="Avila-Pacheco J."/>
            <person name="Jiang X."/>
            <person name="Kearney S.M."/>
            <person name="Perrotta A.R."/>
            <person name="Berdy B."/>
            <person name="Zhao S."/>
            <person name="Lieberman T.D."/>
            <person name="Swanson P.K."/>
            <person name="Smith M."/>
            <person name="Roesemann S."/>
            <person name="Alexander J.E."/>
            <person name="Rich S.A."/>
            <person name="Livny J."/>
            <person name="Vlamakis H."/>
            <person name="Clish C."/>
            <person name="Bullock K."/>
            <person name="Deik A."/>
            <person name="Scott J."/>
            <person name="Pierce K.A."/>
            <person name="Xavier R.J."/>
            <person name="Alm E.J."/>
        </authorList>
    </citation>
    <scope>NUCLEOTIDE SEQUENCE [LARGE SCALE GENOMIC DNA]</scope>
    <source>
        <strain evidence="2 3">BIOML-A190</strain>
    </source>
</reference>